<keyword evidence="8" id="KW-0449">Lipoprotein</keyword>
<sequence length="387" mass="42869">MDKELVGKIFGCIVLGAIITVIGVVAMVMTALNAQGRVYSLLVAVTTVVFIIYIVGQMFAPQKSRLWNRALFIYFLFCTLPVAGYEISSYYHNSIPVVSEAEVDLEQYKPFGTDSKIQKLDQPATLSLHSDLPKIDGATALYPLYASFVQAVYPEKEYDLYDSEVMVSKTPKAYENLLDGKVDVIFAAAPSEEQLLAAKEKGVELKLTPIGREAFVFFVHAENPVRGLTTQQIQDIYAGDTISWEEVGGGYELIRAFQRPENSGSQTMLQKIMGDKELMSAPQEDVVTGMGGIIEQTANYKNYSNAIGYSFLFYATEMVRNGNIRLLAIDGVTPNKETIKSRAYPFTAEFYAVTAGTDNPNAEKLIEWILSPQGQELVEKTGYIPVK</sequence>
<evidence type="ECO:0000256" key="3">
    <source>
        <dbReference type="ARBA" id="ARBA00008725"/>
    </source>
</evidence>
<evidence type="ECO:0000256" key="2">
    <source>
        <dbReference type="ARBA" id="ARBA00004193"/>
    </source>
</evidence>
<dbReference type="EMBL" id="CP018145">
    <property type="protein sequence ID" value="ASJ52517.1"/>
    <property type="molecule type" value="Genomic_DNA"/>
</dbReference>
<dbReference type="Proteomes" id="UP000197781">
    <property type="component" value="Chromosome"/>
</dbReference>
<dbReference type="Gene3D" id="3.40.190.10">
    <property type="entry name" value="Periplasmic binding protein-like II"/>
    <property type="match status" value="2"/>
</dbReference>
<protein>
    <recommendedName>
        <fullName evidence="10">PBP domain-containing protein</fullName>
    </recommendedName>
</protein>
<evidence type="ECO:0000259" key="10">
    <source>
        <dbReference type="Pfam" id="PF12849"/>
    </source>
</evidence>
<comment type="subcellular location">
    <subcellularLocation>
        <location evidence="2">Cell membrane</location>
        <topology evidence="2">Lipid-anchor</topology>
    </subcellularLocation>
</comment>
<comment type="similarity">
    <text evidence="3">Belongs to the PstS family.</text>
</comment>
<keyword evidence="6" id="KW-0732">Signal</keyword>
<keyword evidence="7" id="KW-0564">Palmitate</keyword>
<dbReference type="InterPro" id="IPR050811">
    <property type="entry name" value="Phosphate_ABC_transporter"/>
</dbReference>
<feature type="transmembrane region" description="Helical" evidence="9">
    <location>
        <begin position="71"/>
        <end position="91"/>
    </location>
</feature>
<gene>
    <name evidence="11" type="ORF">BP422_02515</name>
</gene>
<keyword evidence="5" id="KW-0813">Transport</keyword>
<dbReference type="GO" id="GO:0006817">
    <property type="term" value="P:phosphate ion transport"/>
    <property type="evidence" value="ECO:0007669"/>
    <property type="project" value="UniProtKB-KW"/>
</dbReference>
<dbReference type="RefSeq" id="WP_088906414.1">
    <property type="nucleotide sequence ID" value="NZ_CP018145.1"/>
</dbReference>
<feature type="domain" description="PBP" evidence="10">
    <location>
        <begin position="134"/>
        <end position="372"/>
    </location>
</feature>
<evidence type="ECO:0000256" key="1">
    <source>
        <dbReference type="ARBA" id="ARBA00002841"/>
    </source>
</evidence>
<keyword evidence="5" id="KW-0592">Phosphate transport</keyword>
<keyword evidence="9" id="KW-0472">Membrane</keyword>
<proteinExistence type="inferred from homology"/>
<evidence type="ECO:0000256" key="6">
    <source>
        <dbReference type="ARBA" id="ARBA00022729"/>
    </source>
</evidence>
<dbReference type="PANTHER" id="PTHR30570:SF1">
    <property type="entry name" value="PHOSPHATE-BINDING PROTEIN PSTS"/>
    <property type="match status" value="1"/>
</dbReference>
<feature type="transmembrane region" description="Helical" evidence="9">
    <location>
        <begin position="38"/>
        <end position="59"/>
    </location>
</feature>
<evidence type="ECO:0000313" key="12">
    <source>
        <dbReference type="Proteomes" id="UP000197781"/>
    </source>
</evidence>
<dbReference type="SUPFAM" id="SSF53850">
    <property type="entry name" value="Periplasmic binding protein-like II"/>
    <property type="match status" value="1"/>
</dbReference>
<accession>A0A220MBY5</accession>
<dbReference type="AlphaFoldDB" id="A0A220MBY5"/>
<evidence type="ECO:0000256" key="9">
    <source>
        <dbReference type="SAM" id="Phobius"/>
    </source>
</evidence>
<evidence type="ECO:0000256" key="5">
    <source>
        <dbReference type="ARBA" id="ARBA00022592"/>
    </source>
</evidence>
<reference evidence="11 12" key="1">
    <citation type="submission" date="2016-11" db="EMBL/GenBank/DDBJ databases">
        <authorList>
            <person name="Jaros S."/>
            <person name="Januszkiewicz K."/>
            <person name="Wedrychowicz H."/>
        </authorList>
    </citation>
    <scope>NUCLEOTIDE SEQUENCE [LARGE SCALE GENOMIC DNA]</scope>
    <source>
        <strain evidence="11 12">NF2</strain>
    </source>
</reference>
<evidence type="ECO:0000256" key="8">
    <source>
        <dbReference type="ARBA" id="ARBA00023288"/>
    </source>
</evidence>
<feature type="transmembrane region" description="Helical" evidence="9">
    <location>
        <begin position="12"/>
        <end position="32"/>
    </location>
</feature>
<dbReference type="InterPro" id="IPR024370">
    <property type="entry name" value="PBP_domain"/>
</dbReference>
<dbReference type="Pfam" id="PF12849">
    <property type="entry name" value="PBP_like_2"/>
    <property type="match status" value="1"/>
</dbReference>
<name>A0A220MBY5_9BACL</name>
<keyword evidence="9" id="KW-0812">Transmembrane</keyword>
<organism evidence="11 12">
    <name type="scientific">Brevibacillus formosus</name>
    <dbReference type="NCBI Taxonomy" id="54913"/>
    <lineage>
        <taxon>Bacteria</taxon>
        <taxon>Bacillati</taxon>
        <taxon>Bacillota</taxon>
        <taxon>Bacilli</taxon>
        <taxon>Bacillales</taxon>
        <taxon>Paenibacillaceae</taxon>
        <taxon>Brevibacillus</taxon>
    </lineage>
</organism>
<dbReference type="GO" id="GO:0005886">
    <property type="term" value="C:plasma membrane"/>
    <property type="evidence" value="ECO:0007669"/>
    <property type="project" value="UniProtKB-SubCell"/>
</dbReference>
<comment type="function">
    <text evidence="1">Part of the ABC transporter complex PstSACB involved in phosphate import.</text>
</comment>
<evidence type="ECO:0000256" key="7">
    <source>
        <dbReference type="ARBA" id="ARBA00023139"/>
    </source>
</evidence>
<dbReference type="KEGG" id="bfm:BP422_02515"/>
<evidence type="ECO:0000313" key="11">
    <source>
        <dbReference type="EMBL" id="ASJ52517.1"/>
    </source>
</evidence>
<evidence type="ECO:0000256" key="4">
    <source>
        <dbReference type="ARBA" id="ARBA00011529"/>
    </source>
</evidence>
<keyword evidence="9" id="KW-1133">Transmembrane helix</keyword>
<dbReference type="PANTHER" id="PTHR30570">
    <property type="entry name" value="PERIPLASMIC PHOSPHATE BINDING COMPONENT OF PHOSPHATE ABC TRANSPORTER"/>
    <property type="match status" value="1"/>
</dbReference>
<comment type="subunit">
    <text evidence="4">The complex is composed of two ATP-binding proteins (PstB), two transmembrane proteins (PstC and PstA) and a solute-binding protein (PstS).</text>
</comment>